<accession>A0AAD4DB09</accession>
<dbReference type="GO" id="GO:0004499">
    <property type="term" value="F:N,N-dimethylaniline monooxygenase activity"/>
    <property type="evidence" value="ECO:0007669"/>
    <property type="project" value="InterPro"/>
</dbReference>
<dbReference type="EMBL" id="JAAAIL010000793">
    <property type="protein sequence ID" value="KAG0273143.1"/>
    <property type="molecule type" value="Genomic_DNA"/>
</dbReference>
<evidence type="ECO:0000256" key="1">
    <source>
        <dbReference type="ARBA" id="ARBA00010139"/>
    </source>
</evidence>
<evidence type="ECO:0000256" key="4">
    <source>
        <dbReference type="ARBA" id="ARBA00023002"/>
    </source>
</evidence>
<evidence type="ECO:0000313" key="8">
    <source>
        <dbReference type="Proteomes" id="UP001194580"/>
    </source>
</evidence>
<dbReference type="InterPro" id="IPR051209">
    <property type="entry name" value="FAD-bind_Monooxygenase_sf"/>
</dbReference>
<evidence type="ECO:0000256" key="6">
    <source>
        <dbReference type="SAM" id="Phobius"/>
    </source>
</evidence>
<dbReference type="Pfam" id="PF00743">
    <property type="entry name" value="FMO-like"/>
    <property type="match status" value="1"/>
</dbReference>
<evidence type="ECO:0008006" key="9">
    <source>
        <dbReference type="Google" id="ProtNLM"/>
    </source>
</evidence>
<protein>
    <recommendedName>
        <fullName evidence="9">FAD/NAD(P)-binding domain-containing protein</fullName>
    </recommendedName>
</protein>
<keyword evidence="8" id="KW-1185">Reference proteome</keyword>
<dbReference type="Gene3D" id="3.50.50.60">
    <property type="entry name" value="FAD/NAD(P)-binding domain"/>
    <property type="match status" value="2"/>
</dbReference>
<dbReference type="SUPFAM" id="SSF51905">
    <property type="entry name" value="FAD/NAD(P)-binding domain"/>
    <property type="match status" value="1"/>
</dbReference>
<gene>
    <name evidence="7" type="ORF">BGZ95_011040</name>
</gene>
<feature type="region of interest" description="Disordered" evidence="5">
    <location>
        <begin position="507"/>
        <end position="545"/>
    </location>
</feature>
<comment type="similarity">
    <text evidence="1">Belongs to the FAD-binding monooxygenase family.</text>
</comment>
<keyword evidence="2" id="KW-0285">Flavoprotein</keyword>
<evidence type="ECO:0000256" key="2">
    <source>
        <dbReference type="ARBA" id="ARBA00022630"/>
    </source>
</evidence>
<keyword evidence="6" id="KW-1133">Transmembrane helix</keyword>
<dbReference type="InterPro" id="IPR020946">
    <property type="entry name" value="Flavin_mOase-like"/>
</dbReference>
<proteinExistence type="inferred from homology"/>
<dbReference type="InterPro" id="IPR036188">
    <property type="entry name" value="FAD/NAD-bd_sf"/>
</dbReference>
<keyword evidence="4" id="KW-0560">Oxidoreductase</keyword>
<dbReference type="PANTHER" id="PTHR42877:SF4">
    <property type="entry name" value="FAD_NAD(P)-BINDING DOMAIN-CONTAINING PROTEIN-RELATED"/>
    <property type="match status" value="1"/>
</dbReference>
<keyword evidence="3" id="KW-0274">FAD</keyword>
<keyword evidence="6" id="KW-0812">Transmembrane</keyword>
<dbReference type="AlphaFoldDB" id="A0AAD4DB09"/>
<feature type="transmembrane region" description="Helical" evidence="6">
    <location>
        <begin position="12"/>
        <end position="31"/>
    </location>
</feature>
<organism evidence="7 8">
    <name type="scientific">Linnemannia exigua</name>
    <dbReference type="NCBI Taxonomy" id="604196"/>
    <lineage>
        <taxon>Eukaryota</taxon>
        <taxon>Fungi</taxon>
        <taxon>Fungi incertae sedis</taxon>
        <taxon>Mucoromycota</taxon>
        <taxon>Mortierellomycotina</taxon>
        <taxon>Mortierellomycetes</taxon>
        <taxon>Mortierellales</taxon>
        <taxon>Mortierellaceae</taxon>
        <taxon>Linnemannia</taxon>
    </lineage>
</organism>
<name>A0AAD4DB09_9FUNG</name>
<dbReference type="InterPro" id="IPR000960">
    <property type="entry name" value="Flavin_mOase"/>
</dbReference>
<evidence type="ECO:0000313" key="7">
    <source>
        <dbReference type="EMBL" id="KAG0273143.1"/>
    </source>
</evidence>
<dbReference type="PANTHER" id="PTHR42877">
    <property type="entry name" value="L-ORNITHINE N(5)-MONOOXYGENASE-RELATED"/>
    <property type="match status" value="1"/>
</dbReference>
<evidence type="ECO:0000256" key="5">
    <source>
        <dbReference type="SAM" id="MobiDB-lite"/>
    </source>
</evidence>
<dbReference type="GO" id="GO:0050661">
    <property type="term" value="F:NADP binding"/>
    <property type="evidence" value="ECO:0007669"/>
    <property type="project" value="InterPro"/>
</dbReference>
<evidence type="ECO:0000256" key="3">
    <source>
        <dbReference type="ARBA" id="ARBA00022827"/>
    </source>
</evidence>
<feature type="transmembrane region" description="Helical" evidence="6">
    <location>
        <begin position="232"/>
        <end position="251"/>
    </location>
</feature>
<reference evidence="7" key="1">
    <citation type="journal article" date="2020" name="Fungal Divers.">
        <title>Resolving the Mortierellaceae phylogeny through synthesis of multi-gene phylogenetics and phylogenomics.</title>
        <authorList>
            <person name="Vandepol N."/>
            <person name="Liber J."/>
            <person name="Desiro A."/>
            <person name="Na H."/>
            <person name="Kennedy M."/>
            <person name="Barry K."/>
            <person name="Grigoriev I.V."/>
            <person name="Miller A.N."/>
            <person name="O'Donnell K."/>
            <person name="Stajich J.E."/>
            <person name="Bonito G."/>
        </authorList>
    </citation>
    <scope>NUCLEOTIDE SEQUENCE</scope>
    <source>
        <strain evidence="7">NRRL 28262</strain>
    </source>
</reference>
<dbReference type="GO" id="GO:0050660">
    <property type="term" value="F:flavin adenine dinucleotide binding"/>
    <property type="evidence" value="ECO:0007669"/>
    <property type="project" value="InterPro"/>
</dbReference>
<dbReference type="Proteomes" id="UP001194580">
    <property type="component" value="Unassembled WGS sequence"/>
</dbReference>
<sequence>MGLTKTYPDGTSPTVAVIGAGLSGLCAAIQLQRQLQLTTYTVYELEAEIGGTWYSNSYPGCQSDAPSHIYSYSFAPNYDFTKKFIKQSEMLAYLRSTAKTFNIYDKIRFKTRIVSMQWHETRRKWILHWAKDELGEEGQDEVDVVIHGAGVLRLPNIPKEYEAFEGEMWHSARWNHTVDISGKRVGVVGMSASGAQIIPAIADQVQSLEVYGRTPYYITPQRNRTYTRIWTLLFRYLPFFYAFYRAFTYYYVDSTFLLYNKLAWHSVFHRAVVYFVTWWHRFRHLPNDPRLRQQLTPQYEIASRRIILSDTFFPTFKKSNVRLHSEPIVSVEGKKIKTRDGVERELDVLVLATGFDWVSNFPPGYLTGRNGIDISTNWGESPTTYYGTTVPLAPNFFLIWGPNSGVAHHALTSMVELQVSYAIRAISYMMKNDLESMEIKQSAAEDFLKLLDRRIERTVFTTTVMPKFLNSMGQCRGFWFGSCTEFWLRTRDLPPELYDVVKREEGRKGQVAASGRMDKKAGDKHYEHLNGDSTVASDEEESVEA</sequence>
<feature type="compositionally biased region" description="Basic and acidic residues" evidence="5">
    <location>
        <begin position="516"/>
        <end position="530"/>
    </location>
</feature>
<keyword evidence="6" id="KW-0472">Membrane</keyword>
<dbReference type="PRINTS" id="PR00370">
    <property type="entry name" value="FMOXYGENASE"/>
</dbReference>
<comment type="caution">
    <text evidence="7">The sequence shown here is derived from an EMBL/GenBank/DDBJ whole genome shotgun (WGS) entry which is preliminary data.</text>
</comment>